<evidence type="ECO:0000313" key="7">
    <source>
        <dbReference type="EMBL" id="MCD2192942.1"/>
    </source>
</evidence>
<dbReference type="InterPro" id="IPR008333">
    <property type="entry name" value="Cbr1-like_FAD-bd_dom"/>
</dbReference>
<dbReference type="Gene3D" id="1.10.490.10">
    <property type="entry name" value="Globins"/>
    <property type="match status" value="1"/>
</dbReference>
<dbReference type="SUPFAM" id="SSF46458">
    <property type="entry name" value="Globin-like"/>
    <property type="match status" value="1"/>
</dbReference>
<dbReference type="InterPro" id="IPR012292">
    <property type="entry name" value="Globin/Proto"/>
</dbReference>
<organism evidence="7 8">
    <name type="scientific">Actinomycetospora endophytica</name>
    <dbReference type="NCBI Taxonomy" id="2291215"/>
    <lineage>
        <taxon>Bacteria</taxon>
        <taxon>Bacillati</taxon>
        <taxon>Actinomycetota</taxon>
        <taxon>Actinomycetes</taxon>
        <taxon>Pseudonocardiales</taxon>
        <taxon>Pseudonocardiaceae</taxon>
        <taxon>Actinomycetospora</taxon>
    </lineage>
</organism>
<dbReference type="InterPro" id="IPR017927">
    <property type="entry name" value="FAD-bd_FR_type"/>
</dbReference>
<feature type="compositionally biased region" description="Low complexity" evidence="5">
    <location>
        <begin position="134"/>
        <end position="154"/>
    </location>
</feature>
<dbReference type="SUPFAM" id="SSF63380">
    <property type="entry name" value="Riboflavin synthase domain-like"/>
    <property type="match status" value="1"/>
</dbReference>
<evidence type="ECO:0000256" key="2">
    <source>
        <dbReference type="ARBA" id="ARBA00001974"/>
    </source>
</evidence>
<dbReference type="Gene3D" id="2.40.30.10">
    <property type="entry name" value="Translation factors"/>
    <property type="match status" value="1"/>
</dbReference>
<keyword evidence="8" id="KW-1185">Reference proteome</keyword>
<feature type="region of interest" description="Disordered" evidence="5">
    <location>
        <begin position="1"/>
        <end position="210"/>
    </location>
</feature>
<dbReference type="PANTHER" id="PTHR47354">
    <property type="entry name" value="NADH OXIDOREDUCTASE HCR"/>
    <property type="match status" value="1"/>
</dbReference>
<comment type="cofactor">
    <cofactor evidence="2">
        <name>FAD</name>
        <dbReference type="ChEBI" id="CHEBI:57692"/>
    </cofactor>
</comment>
<comment type="caution">
    <text evidence="7">The sequence shown here is derived from an EMBL/GenBank/DDBJ whole genome shotgun (WGS) entry which is preliminary data.</text>
</comment>
<feature type="compositionally biased region" description="Pro residues" evidence="5">
    <location>
        <begin position="122"/>
        <end position="133"/>
    </location>
</feature>
<evidence type="ECO:0000313" key="8">
    <source>
        <dbReference type="Proteomes" id="UP001199469"/>
    </source>
</evidence>
<evidence type="ECO:0000256" key="5">
    <source>
        <dbReference type="SAM" id="MobiDB-lite"/>
    </source>
</evidence>
<proteinExistence type="predicted"/>
<accession>A0ABS8P3W4</accession>
<dbReference type="PRINTS" id="PR01217">
    <property type="entry name" value="PRICHEXTENSN"/>
</dbReference>
<dbReference type="InterPro" id="IPR039261">
    <property type="entry name" value="FNR_nucleotide-bd"/>
</dbReference>
<reference evidence="7 8" key="1">
    <citation type="submission" date="2021-11" db="EMBL/GenBank/DDBJ databases">
        <title>Draft genome sequence of Actinomycetospora sp. SF1 isolated from the rhizosphere soil.</title>
        <authorList>
            <person name="Duangmal K."/>
            <person name="Chantavorakit T."/>
        </authorList>
    </citation>
    <scope>NUCLEOTIDE SEQUENCE [LARGE SCALE GENOMIC DNA]</scope>
    <source>
        <strain evidence="7 8">TBRC 5722</strain>
    </source>
</reference>
<keyword evidence="4" id="KW-0411">Iron-sulfur</keyword>
<dbReference type="Pfam" id="PF00970">
    <property type="entry name" value="FAD_binding_6"/>
    <property type="match status" value="1"/>
</dbReference>
<feature type="compositionally biased region" description="Low complexity" evidence="5">
    <location>
        <begin position="49"/>
        <end position="64"/>
    </location>
</feature>
<protein>
    <submittedName>
        <fullName evidence="7">FAD-binding oxidoreductase</fullName>
    </submittedName>
</protein>
<dbReference type="Gene3D" id="3.40.50.80">
    <property type="entry name" value="Nucleotide-binding domain of ferredoxin-NADP reductase (FNR) module"/>
    <property type="match status" value="1"/>
</dbReference>
<feature type="compositionally biased region" description="Pro residues" evidence="5">
    <location>
        <begin position="65"/>
        <end position="85"/>
    </location>
</feature>
<sequence length="582" mass="60875">MSAEPAEPIGPAVPRGRAAREGGTGADEVSAPAEDPASGETPQDRGRVLRLVPAAPRPTALATPPTVPPPPEAMPTAPLPTPGPRIPSAAAPRQVPDDARTAVVPRVTDEARPDDAEGAPVTPRPAAPEPEIAPEPAFTAEPEFAPEPAAAPRPEVTRRPEVDTTTAAPVPEAPKAPAQAPTPARAQAPARTPRPEATTPLASPRSDAARAGEAVRAVWSRLDDQEDDLAHWFAALLFSLAPGLRAHFPTQADRAARRLLRASIAAMSAVDRPQELASAVETLAKETRALGLDASADEPVGVALVGAVREFAGELWAPGADAAWSLAYSLAAEPARRRAATMPGVVTGTVVAHRRLSWDLAVITVAPDEPVDYRPGQWVTVEVPQRPRMWRRLTPAGAPRADGLLEFHVRAVEGGWVSRSLVAHSQCGEQWRIGPAEGDLDADVTAERELLIVAGGTGASVALALCDDLAAQAAQGVDVRPTTVIVGGRTPEDLHTLDRFAAIADDAPWLAVVGACESDPLDLELAPGTVVEAVTRAGQWLSHDVVLAGSPEMIRATTAALLVDGTPLDRIHYDPFTEGDED</sequence>
<dbReference type="EMBL" id="JAJNDB010000001">
    <property type="protein sequence ID" value="MCD2192942.1"/>
    <property type="molecule type" value="Genomic_DNA"/>
</dbReference>
<keyword evidence="3" id="KW-0001">2Fe-2S</keyword>
<keyword evidence="3" id="KW-0408">Iron</keyword>
<feature type="domain" description="FAD-binding FR-type" evidence="6">
    <location>
        <begin position="343"/>
        <end position="443"/>
    </location>
</feature>
<dbReference type="RefSeq" id="WP_230730603.1">
    <property type="nucleotide sequence ID" value="NZ_JAJNDB010000001.1"/>
</dbReference>
<dbReference type="InterPro" id="IPR009050">
    <property type="entry name" value="Globin-like_sf"/>
</dbReference>
<gene>
    <name evidence="7" type="ORF">LQ327_06005</name>
</gene>
<dbReference type="SUPFAM" id="SSF52343">
    <property type="entry name" value="Ferredoxin reductase-like, C-terminal NADP-linked domain"/>
    <property type="match status" value="1"/>
</dbReference>
<dbReference type="PANTHER" id="PTHR47354:SF5">
    <property type="entry name" value="PROTEIN RFBI"/>
    <property type="match status" value="1"/>
</dbReference>
<evidence type="ECO:0000256" key="1">
    <source>
        <dbReference type="ARBA" id="ARBA00001970"/>
    </source>
</evidence>
<evidence type="ECO:0000259" key="6">
    <source>
        <dbReference type="PROSITE" id="PS51384"/>
    </source>
</evidence>
<evidence type="ECO:0000256" key="3">
    <source>
        <dbReference type="ARBA" id="ARBA00022714"/>
    </source>
</evidence>
<dbReference type="InterPro" id="IPR050415">
    <property type="entry name" value="MRET"/>
</dbReference>
<feature type="compositionally biased region" description="Low complexity" evidence="5">
    <location>
        <begin position="164"/>
        <end position="200"/>
    </location>
</feature>
<keyword evidence="3" id="KW-0479">Metal-binding</keyword>
<evidence type="ECO:0000256" key="4">
    <source>
        <dbReference type="ARBA" id="ARBA00023014"/>
    </source>
</evidence>
<dbReference type="Proteomes" id="UP001199469">
    <property type="component" value="Unassembled WGS sequence"/>
</dbReference>
<dbReference type="CDD" id="cd06187">
    <property type="entry name" value="O2ase_reductase_like"/>
    <property type="match status" value="1"/>
</dbReference>
<dbReference type="PROSITE" id="PS51384">
    <property type="entry name" value="FAD_FR"/>
    <property type="match status" value="1"/>
</dbReference>
<name>A0ABS8P3W4_9PSEU</name>
<comment type="cofactor">
    <cofactor evidence="1">
        <name>heme b</name>
        <dbReference type="ChEBI" id="CHEBI:60344"/>
    </cofactor>
</comment>
<dbReference type="InterPro" id="IPR017938">
    <property type="entry name" value="Riboflavin_synthase-like_b-brl"/>
</dbReference>